<keyword evidence="6" id="KW-0255">Endonuclease</keyword>
<dbReference type="InterPro" id="IPR004473">
    <property type="entry name" value="Restrct_endonuc_typeI_HsdR"/>
</dbReference>
<evidence type="ECO:0000256" key="1">
    <source>
        <dbReference type="ARBA" id="ARBA00000851"/>
    </source>
</evidence>
<dbReference type="GO" id="GO:0003677">
    <property type="term" value="F:DNA binding"/>
    <property type="evidence" value="ECO:0007669"/>
    <property type="project" value="UniProtKB-KW"/>
</dbReference>
<comment type="similarity">
    <text evidence="2 10">Belongs to the HsdR family.</text>
</comment>
<dbReference type="PROSITE" id="PS51192">
    <property type="entry name" value="HELICASE_ATP_BIND_1"/>
    <property type="match status" value="1"/>
</dbReference>
<name>A0A2T0VS21_9GAMM</name>
<evidence type="ECO:0000256" key="7">
    <source>
        <dbReference type="ARBA" id="ARBA00022801"/>
    </source>
</evidence>
<proteinExistence type="inferred from homology"/>
<dbReference type="EC" id="3.1.21.3" evidence="10"/>
<dbReference type="CDD" id="cd18030">
    <property type="entry name" value="DEXHc_RE_I_HsdR"/>
    <property type="match status" value="1"/>
</dbReference>
<dbReference type="InterPro" id="IPR055180">
    <property type="entry name" value="HsdR_RecA-like_helicase_dom_2"/>
</dbReference>
<comment type="catalytic activity">
    <reaction evidence="1 10">
        <text>Endonucleolytic cleavage of DNA to give random double-stranded fragments with terminal 5'-phosphates, ATP is simultaneously hydrolyzed.</text>
        <dbReference type="EC" id="3.1.21.3"/>
    </reaction>
</comment>
<dbReference type="InterPro" id="IPR040980">
    <property type="entry name" value="SWI2_SNF2"/>
</dbReference>
<organism evidence="13 14">
    <name type="scientific">Halomonas ventosae</name>
    <dbReference type="NCBI Taxonomy" id="229007"/>
    <lineage>
        <taxon>Bacteria</taxon>
        <taxon>Pseudomonadati</taxon>
        <taxon>Pseudomonadota</taxon>
        <taxon>Gammaproteobacteria</taxon>
        <taxon>Oceanospirillales</taxon>
        <taxon>Halomonadaceae</taxon>
        <taxon>Halomonas</taxon>
    </lineage>
</organism>
<keyword evidence="3" id="KW-0540">Nuclease</keyword>
<dbReference type="GO" id="GO:0005524">
    <property type="term" value="F:ATP binding"/>
    <property type="evidence" value="ECO:0007669"/>
    <property type="project" value="UniProtKB-KW"/>
</dbReference>
<reference evidence="13 14" key="1">
    <citation type="submission" date="2018-03" db="EMBL/GenBank/DDBJ databases">
        <title>Comparative analysis of microorganisms from saline springs in Andes Mountain Range, Colombia.</title>
        <authorList>
            <person name="Rubin E."/>
        </authorList>
    </citation>
    <scope>NUCLEOTIDE SEQUENCE [LARGE SCALE GENOMIC DNA]</scope>
    <source>
        <strain evidence="13 14">USBA 854</strain>
    </source>
</reference>
<keyword evidence="9 10" id="KW-0238">DNA-binding</keyword>
<evidence type="ECO:0000256" key="4">
    <source>
        <dbReference type="ARBA" id="ARBA00022741"/>
    </source>
</evidence>
<sequence length="1026" mass="117655">MSNVGQRERLTQQQVLRFFQDELGYRYLGDWKDRAGNRNIEEKLLRDWLVRQGHEERVINRALRELDQAAAISGSQTLYDANRAVYEKLRYGVHVKPSVQEQTVTVWLIDWANPENNDFAVAEEVTVAGANTKRPDVVLYVNGIALGVLELKRATVAVAEGIRQSLDNQKQDFIQPFFATVQWVMAGNPTEGLRYGVIETPEKFWMEWKEPSELEAPLERGLHQLCCKERLLEIVHDFMVFDAGIKKTARHNQFFGVRAAQAHVRRREGGIIWHTQGSGKSLTMVWLAKWIRENVDDARVLVITDRTELDEQIEKVFKGVDEQIHRTRSGADLINVLNRSEEWLIASLIHKFGASDEGDVEAFIQDMRRHLPKDFRAKGNLFVFVDECHRTQSGTLHEAMKALLPEALLIGFTGTPLLKQDKRKSLEVFGPYIHSYKFDEAVRDGVVLDLRYEARDIDQQVTSQAKIDQWFELKTRGLNDYARAQLKKRWGTLQKVLSSRDRLEKIVSDILWDMATRDRLMSGHGNAMLVAGSIYSACRLFEMFEKTELKGKCAIVTSYVPSTADIKGEATGEGETEKLHQYAIYRRMLAEHFNEPEDTAVNKVETFEQEVKKRFIDEPGQMKLLIVVDKLLTGFDAPPATYLYIDKQMRDHGLFQAICRVNRLHTEDKEVGYIIDYKDLFRSLEQSIQDYTGGAFDAFDAEDVEGLLEDRLEKARERLEETREAVKALCEAVEPPADSAAYRRYFVGASDAPEVQKDNEPRRLALYKHVGAFLRAYADLANEMQQAGYSAAEAAAIKEEVEHYEHVREEVKLASGDYIDMKMYEPAMRHLLDTYIRAQDSEKLSAFDDMTLVELVVERGEAAVDSLPASIAGDREAMAETIENNVRRLIIDEMAVNPKYYEKMSDLLDALIEQRRQEALDYKEYLRRIVELTRQAARREEANRYPTGIETPAQQALYDNLGQGATLAIRLDEKIRAVKKADWRGNQFKEREVRNAIASVLEAQIRETGMPDVDTVLELVKNQNDY</sequence>
<dbReference type="NCBIfam" id="TIGR00348">
    <property type="entry name" value="hsdR"/>
    <property type="match status" value="1"/>
</dbReference>
<dbReference type="PANTHER" id="PTHR30195">
    <property type="entry name" value="TYPE I SITE-SPECIFIC DEOXYRIBONUCLEASE PROTEIN SUBUNIT M AND R"/>
    <property type="match status" value="1"/>
</dbReference>
<evidence type="ECO:0000256" key="3">
    <source>
        <dbReference type="ARBA" id="ARBA00022722"/>
    </source>
</evidence>
<dbReference type="Gene3D" id="3.90.1570.50">
    <property type="match status" value="1"/>
</dbReference>
<dbReference type="InterPro" id="IPR051268">
    <property type="entry name" value="Type-I_R_enzyme_R_subunit"/>
</dbReference>
<evidence type="ECO:0000256" key="8">
    <source>
        <dbReference type="ARBA" id="ARBA00022840"/>
    </source>
</evidence>
<dbReference type="Pfam" id="PF22679">
    <property type="entry name" value="T1R_D3-like"/>
    <property type="match status" value="1"/>
</dbReference>
<evidence type="ECO:0000256" key="6">
    <source>
        <dbReference type="ARBA" id="ARBA00022759"/>
    </source>
</evidence>
<dbReference type="AlphaFoldDB" id="A0A2T0VS21"/>
<comment type="function">
    <text evidence="10">Subunit R is required for both nuclease and ATPase activities, but not for modification.</text>
</comment>
<dbReference type="Pfam" id="PF04313">
    <property type="entry name" value="HSDR_N"/>
    <property type="match status" value="1"/>
</dbReference>
<dbReference type="EMBL" id="PVTM01000002">
    <property type="protein sequence ID" value="PRY73220.1"/>
    <property type="molecule type" value="Genomic_DNA"/>
</dbReference>
<comment type="subunit">
    <text evidence="10">The type I restriction/modification system is composed of three polypeptides R, M and S.</text>
</comment>
<feature type="domain" description="Helicase ATP-binding" evidence="12">
    <location>
        <begin position="261"/>
        <end position="434"/>
    </location>
</feature>
<evidence type="ECO:0000256" key="11">
    <source>
        <dbReference type="SAM" id="Coils"/>
    </source>
</evidence>
<dbReference type="Pfam" id="PF18766">
    <property type="entry name" value="SWI2_SNF2"/>
    <property type="match status" value="1"/>
</dbReference>
<accession>A0A2T0VS21</accession>
<keyword evidence="4 10" id="KW-0547">Nucleotide-binding</keyword>
<evidence type="ECO:0000256" key="9">
    <source>
        <dbReference type="ARBA" id="ARBA00023125"/>
    </source>
</evidence>
<feature type="coiled-coil region" evidence="11">
    <location>
        <begin position="705"/>
        <end position="732"/>
    </location>
</feature>
<evidence type="ECO:0000256" key="5">
    <source>
        <dbReference type="ARBA" id="ARBA00022747"/>
    </source>
</evidence>
<dbReference type="SMART" id="SM00487">
    <property type="entry name" value="DEXDc"/>
    <property type="match status" value="1"/>
</dbReference>
<keyword evidence="14" id="KW-1185">Reference proteome</keyword>
<dbReference type="Gene3D" id="3.40.50.300">
    <property type="entry name" value="P-loop containing nucleotide triphosphate hydrolases"/>
    <property type="match status" value="2"/>
</dbReference>
<dbReference type="CDD" id="cd22332">
    <property type="entry name" value="HsdR_N"/>
    <property type="match status" value="1"/>
</dbReference>
<dbReference type="GO" id="GO:0009307">
    <property type="term" value="P:DNA restriction-modification system"/>
    <property type="evidence" value="ECO:0007669"/>
    <property type="project" value="UniProtKB-KW"/>
</dbReference>
<evidence type="ECO:0000256" key="10">
    <source>
        <dbReference type="RuleBase" id="RU364115"/>
    </source>
</evidence>
<dbReference type="GO" id="GO:0009035">
    <property type="term" value="F:type I site-specific deoxyribonuclease activity"/>
    <property type="evidence" value="ECO:0007669"/>
    <property type="project" value="UniProtKB-EC"/>
</dbReference>
<evidence type="ECO:0000313" key="14">
    <source>
        <dbReference type="Proteomes" id="UP000239896"/>
    </source>
</evidence>
<keyword evidence="11" id="KW-0175">Coiled coil</keyword>
<keyword evidence="5 10" id="KW-0680">Restriction system</keyword>
<dbReference type="PANTHER" id="PTHR30195:SF15">
    <property type="entry name" value="TYPE I RESTRICTION ENZYME HINDI ENDONUCLEASE SUBUNIT"/>
    <property type="match status" value="1"/>
</dbReference>
<evidence type="ECO:0000313" key="13">
    <source>
        <dbReference type="EMBL" id="PRY73220.1"/>
    </source>
</evidence>
<dbReference type="SUPFAM" id="SSF52540">
    <property type="entry name" value="P-loop containing nucleoside triphosphate hydrolases"/>
    <property type="match status" value="2"/>
</dbReference>
<dbReference type="InterPro" id="IPR007409">
    <property type="entry name" value="Restrct_endonuc_type1_HsdR_N"/>
</dbReference>
<evidence type="ECO:0000256" key="2">
    <source>
        <dbReference type="ARBA" id="ARBA00008598"/>
    </source>
</evidence>
<keyword evidence="8 10" id="KW-0067">ATP-binding</keyword>
<dbReference type="Proteomes" id="UP000239896">
    <property type="component" value="Unassembled WGS sequence"/>
</dbReference>
<dbReference type="InterPro" id="IPR014001">
    <property type="entry name" value="Helicase_ATP-bd"/>
</dbReference>
<dbReference type="CDD" id="cd18800">
    <property type="entry name" value="SF2_C_EcoR124I-like"/>
    <property type="match status" value="1"/>
</dbReference>
<dbReference type="RefSeq" id="WP_106229620.1">
    <property type="nucleotide sequence ID" value="NZ_PVTM01000002.1"/>
</dbReference>
<protein>
    <recommendedName>
        <fullName evidence="10">Type I restriction enzyme endonuclease subunit</fullName>
        <shortName evidence="10">R protein</shortName>
        <ecNumber evidence="10">3.1.21.3</ecNumber>
    </recommendedName>
</protein>
<dbReference type="InterPro" id="IPR027417">
    <property type="entry name" value="P-loop_NTPase"/>
</dbReference>
<gene>
    <name evidence="13" type="ORF">BCL64_102301</name>
</gene>
<evidence type="ECO:0000259" key="12">
    <source>
        <dbReference type="PROSITE" id="PS51192"/>
    </source>
</evidence>
<keyword evidence="7 10" id="KW-0378">Hydrolase</keyword>
<comment type="caution">
    <text evidence="13">The sequence shown here is derived from an EMBL/GenBank/DDBJ whole genome shotgun (WGS) entry which is preliminary data.</text>
</comment>